<evidence type="ECO:0000256" key="1">
    <source>
        <dbReference type="ARBA" id="ARBA00003937"/>
    </source>
</evidence>
<evidence type="ECO:0000256" key="8">
    <source>
        <dbReference type="ARBA" id="ARBA00029894"/>
    </source>
</evidence>
<dbReference type="GO" id="GO:0009366">
    <property type="term" value="C:enterobactin synthetase complex"/>
    <property type="evidence" value="ECO:0007669"/>
    <property type="project" value="InterPro"/>
</dbReference>
<dbReference type="InterPro" id="IPR008278">
    <property type="entry name" value="4-PPantetheinyl_Trfase_dom"/>
</dbReference>
<evidence type="ECO:0000256" key="10">
    <source>
        <dbReference type="ARBA" id="ARBA00049176"/>
    </source>
</evidence>
<accession>A0A1G1T520</accession>
<evidence type="ECO:0000256" key="7">
    <source>
        <dbReference type="ARBA" id="ARBA00023191"/>
    </source>
</evidence>
<organism evidence="15 16">
    <name type="scientific">Hymenobacter lapidarius</name>
    <dbReference type="NCBI Taxonomy" id="1908237"/>
    <lineage>
        <taxon>Bacteria</taxon>
        <taxon>Pseudomonadati</taxon>
        <taxon>Bacteroidota</taxon>
        <taxon>Cytophagia</taxon>
        <taxon>Cytophagales</taxon>
        <taxon>Hymenobacteraceae</taxon>
        <taxon>Hymenobacter</taxon>
    </lineage>
</organism>
<reference evidence="15 16" key="1">
    <citation type="submission" date="2016-08" db="EMBL/GenBank/DDBJ databases">
        <title>Hymenobacter coccineus sp. nov., Hymenobacter lapidarius sp. nov. and Hymenobacter glacialis sp. nov., isolated from Antarctic soil.</title>
        <authorList>
            <person name="Sedlacek I."/>
            <person name="Kralova S."/>
            <person name="Kyrova K."/>
            <person name="Maslanova I."/>
            <person name="Stankova E."/>
            <person name="Vrbovska V."/>
            <person name="Nemec M."/>
            <person name="Bartak M."/>
            <person name="Svec P."/>
            <person name="Busse H.-J."/>
            <person name="Pantucek R."/>
        </authorList>
    </citation>
    <scope>NUCLEOTIDE SEQUENCE [LARGE SCALE GENOMIC DNA]</scope>
    <source>
        <strain evidence="15 16">CCM 8643</strain>
    </source>
</reference>
<dbReference type="InterPro" id="IPR037143">
    <property type="entry name" value="4-PPantetheinyl_Trfase_dom_sf"/>
</dbReference>
<evidence type="ECO:0000256" key="4">
    <source>
        <dbReference type="ARBA" id="ARBA00011503"/>
    </source>
</evidence>
<comment type="caution">
    <text evidence="15">The sequence shown here is derived from an EMBL/GenBank/DDBJ whole genome shotgun (WGS) entry which is preliminary data.</text>
</comment>
<name>A0A1G1T520_9BACT</name>
<comment type="function">
    <text evidence="1">Involved in the biosynthesis of the siderophore enterobactin (enterochelin), which is a macrocyclic trimeric lactone of N-(2,3-dihydroxybenzoyl)-serine. The serine trilactone serves as a scaffolding for the three catechol functionalities that provide hexadentate coordination for the tightly ligated iron(2+) atoms. Plays an essential role in the assembly of the enterobactin by catalyzing the transfer of the 4'-phosphopantetheine (Ppant) moiety from coenzyme A to the apo-domains of both EntB (ArCP domain) and EntF (PCP domain) to yield their holo-forms which make them competent for the activation of 2,3-dihydroxybenzoate (DHB) and L-serine, respectively.</text>
</comment>
<evidence type="ECO:0000313" key="15">
    <source>
        <dbReference type="EMBL" id="OGX85957.1"/>
    </source>
</evidence>
<keyword evidence="13" id="KW-0479">Metal-binding</keyword>
<dbReference type="InterPro" id="IPR003542">
    <property type="entry name" value="Enbac_synth_compD-like"/>
</dbReference>
<evidence type="ECO:0000256" key="11">
    <source>
        <dbReference type="ARBA" id="ARBA00049191"/>
    </source>
</evidence>
<comment type="pathway">
    <text evidence="2">Siderophore biosynthesis; enterobactin biosynthesis.</text>
</comment>
<dbReference type="AlphaFoldDB" id="A0A1G1T520"/>
<evidence type="ECO:0000256" key="6">
    <source>
        <dbReference type="ARBA" id="ARBA00022679"/>
    </source>
</evidence>
<feature type="domain" description="4'-phosphopantetheinyl transferase" evidence="14">
    <location>
        <begin position="146"/>
        <end position="205"/>
    </location>
</feature>
<dbReference type="EMBL" id="MDZB01000101">
    <property type="protein sequence ID" value="OGX85957.1"/>
    <property type="molecule type" value="Genomic_DNA"/>
</dbReference>
<evidence type="ECO:0000256" key="13">
    <source>
        <dbReference type="PIRSR" id="PIRSR603542-2"/>
    </source>
</evidence>
<keyword evidence="6" id="KW-0808">Transferase</keyword>
<dbReference type="STRING" id="1908237.BEN47_13995"/>
<evidence type="ECO:0000313" key="16">
    <source>
        <dbReference type="Proteomes" id="UP000176294"/>
    </source>
</evidence>
<dbReference type="PANTHER" id="PTHR38096:SF1">
    <property type="entry name" value="ENTEROBACTIN SYNTHASE COMPONENT D"/>
    <property type="match status" value="1"/>
</dbReference>
<comment type="catalytic activity">
    <reaction evidence="11">
        <text>apo-[peptidyl-carrier protein] + CoA = holo-[peptidyl-carrier protein] + adenosine 3',5'-bisphosphate + H(+)</text>
        <dbReference type="Rhea" id="RHEA:46228"/>
        <dbReference type="Rhea" id="RHEA-COMP:11479"/>
        <dbReference type="Rhea" id="RHEA-COMP:11480"/>
        <dbReference type="ChEBI" id="CHEBI:15378"/>
        <dbReference type="ChEBI" id="CHEBI:29999"/>
        <dbReference type="ChEBI" id="CHEBI:57287"/>
        <dbReference type="ChEBI" id="CHEBI:58343"/>
        <dbReference type="ChEBI" id="CHEBI:64479"/>
    </reaction>
</comment>
<dbReference type="GO" id="GO:0008897">
    <property type="term" value="F:holo-[acyl-carrier-protein] synthase activity"/>
    <property type="evidence" value="ECO:0007669"/>
    <property type="project" value="InterPro"/>
</dbReference>
<gene>
    <name evidence="15" type="ORF">BEN47_13995</name>
</gene>
<feature type="binding site" evidence="13">
    <location>
        <position position="150"/>
    </location>
    <ligand>
        <name>Mg(2+)</name>
        <dbReference type="ChEBI" id="CHEBI:18420"/>
    </ligand>
</feature>
<evidence type="ECO:0000256" key="9">
    <source>
        <dbReference type="ARBA" id="ARBA00031996"/>
    </source>
</evidence>
<evidence type="ECO:0000256" key="2">
    <source>
        <dbReference type="ARBA" id="ARBA00004993"/>
    </source>
</evidence>
<dbReference type="GO" id="GO:0005886">
    <property type="term" value="C:plasma membrane"/>
    <property type="evidence" value="ECO:0007669"/>
    <property type="project" value="TreeGrafter"/>
</dbReference>
<keyword evidence="13" id="KW-0460">Magnesium</keyword>
<evidence type="ECO:0000256" key="3">
    <source>
        <dbReference type="ARBA" id="ARBA00008342"/>
    </source>
</evidence>
<comment type="cofactor">
    <cofactor evidence="13">
        <name>Mg(2+)</name>
        <dbReference type="ChEBI" id="CHEBI:18420"/>
    </cofactor>
</comment>
<proteinExistence type="inferred from homology"/>
<evidence type="ECO:0000259" key="14">
    <source>
        <dbReference type="Pfam" id="PF01648"/>
    </source>
</evidence>
<sequence length="261" mass="27744">MGSSAQQLAASCPRLILPIGTTLLRPIHSLSLMPLHTLQRLSPTAVLGLWHLTETPTDLWRALPQPEAYRALVPATADATRQAQWLAGRVLAHELLRSTGTADEAGVVVHNDATGRPWLAGGGVHSALSLSHSGVWVAAVLAQGARVGIDVEMIRDKAQRLASKFLNADEWAAAQAAAPAAHASAPAHYTLLWSAKETLYKLAGQRGIVFKTQLLLGTFEPGESGEIPATLVVGGAHTRHCICYSQPSPGYVLTYSHQSDP</sequence>
<keyword evidence="16" id="KW-1185">Reference proteome</keyword>
<evidence type="ECO:0000256" key="5">
    <source>
        <dbReference type="ARBA" id="ARBA00019087"/>
    </source>
</evidence>
<dbReference type="Gene3D" id="3.90.470.20">
    <property type="entry name" value="4'-phosphopantetheinyl transferase domain"/>
    <property type="match status" value="1"/>
</dbReference>
<feature type="binding site" evidence="13">
    <location>
        <position position="152"/>
    </location>
    <ligand>
        <name>Mg(2+)</name>
        <dbReference type="ChEBI" id="CHEBI:18420"/>
    </ligand>
</feature>
<keyword evidence="7" id="KW-0259">Enterobactin biosynthesis</keyword>
<feature type="binding site" evidence="12">
    <location>
        <position position="197"/>
    </location>
    <ligand>
        <name>CoA</name>
        <dbReference type="ChEBI" id="CHEBI:57287"/>
    </ligand>
</feature>
<feature type="binding site" evidence="12">
    <location>
        <begin position="131"/>
        <end position="132"/>
    </location>
    <ligand>
        <name>CoA</name>
        <dbReference type="ChEBI" id="CHEBI:57287"/>
    </ligand>
</feature>
<dbReference type="SUPFAM" id="SSF56214">
    <property type="entry name" value="4'-phosphopantetheinyl transferase"/>
    <property type="match status" value="2"/>
</dbReference>
<dbReference type="PANTHER" id="PTHR38096">
    <property type="entry name" value="ENTEROBACTIN SYNTHASE COMPONENT D"/>
    <property type="match status" value="1"/>
</dbReference>
<feature type="binding site" evidence="12">
    <location>
        <position position="201"/>
    </location>
    <ligand>
        <name>CoA</name>
        <dbReference type="ChEBI" id="CHEBI:57287"/>
    </ligand>
</feature>
<comment type="subunit">
    <text evidence="4">EntB, EntD, EntE, and EntF form a multienzyme complex called enterobactin synthase.</text>
</comment>
<dbReference type="GO" id="GO:0009239">
    <property type="term" value="P:enterobactin biosynthetic process"/>
    <property type="evidence" value="ECO:0007669"/>
    <property type="project" value="UniProtKB-KW"/>
</dbReference>
<protein>
    <recommendedName>
        <fullName evidence="5">Enterobactin synthase component D</fullName>
    </recommendedName>
    <alternativeName>
        <fullName evidence="8">4'-phosphopantetheinyl transferase EntD</fullName>
    </alternativeName>
    <alternativeName>
        <fullName evidence="9">Enterochelin synthase D</fullName>
    </alternativeName>
</protein>
<dbReference type="Pfam" id="PF01648">
    <property type="entry name" value="ACPS"/>
    <property type="match status" value="1"/>
</dbReference>
<dbReference type="Proteomes" id="UP000176294">
    <property type="component" value="Unassembled WGS sequence"/>
</dbReference>
<dbReference type="GO" id="GO:0000287">
    <property type="term" value="F:magnesium ion binding"/>
    <property type="evidence" value="ECO:0007669"/>
    <property type="project" value="InterPro"/>
</dbReference>
<feature type="binding site" evidence="12">
    <location>
        <position position="89"/>
    </location>
    <ligand>
        <name>CoA</name>
        <dbReference type="ChEBI" id="CHEBI:57287"/>
    </ligand>
</feature>
<comment type="catalytic activity">
    <reaction evidence="10">
        <text>apo-[aryl-carrier protein] + CoA = holo-[aryl-carrier protein] + adenosine 3',5'-bisphosphate + H(+)</text>
        <dbReference type="Rhea" id="RHEA:48404"/>
        <dbReference type="Rhea" id="RHEA-COMP:15903"/>
        <dbReference type="Rhea" id="RHEA-COMP:17557"/>
        <dbReference type="ChEBI" id="CHEBI:15378"/>
        <dbReference type="ChEBI" id="CHEBI:29999"/>
        <dbReference type="ChEBI" id="CHEBI:57287"/>
        <dbReference type="ChEBI" id="CHEBI:58343"/>
        <dbReference type="ChEBI" id="CHEBI:64479"/>
    </reaction>
</comment>
<feature type="binding site" evidence="12">
    <location>
        <position position="81"/>
    </location>
    <ligand>
        <name>CoA</name>
        <dbReference type="ChEBI" id="CHEBI:57287"/>
    </ligand>
</feature>
<evidence type="ECO:0000256" key="12">
    <source>
        <dbReference type="PIRSR" id="PIRSR603542-1"/>
    </source>
</evidence>
<feature type="binding site" evidence="12">
    <location>
        <position position="150"/>
    </location>
    <ligand>
        <name>CoA</name>
        <dbReference type="ChEBI" id="CHEBI:57287"/>
    </ligand>
</feature>
<comment type="similarity">
    <text evidence="3">Belongs to the P-Pant transferase superfamily. EntD family.</text>
</comment>